<protein>
    <submittedName>
        <fullName evidence="2">Uncharacterized protein</fullName>
    </submittedName>
</protein>
<evidence type="ECO:0000313" key="3">
    <source>
        <dbReference type="Proteomes" id="UP000249910"/>
    </source>
</evidence>
<dbReference type="RefSeq" id="WP_088772939.1">
    <property type="nucleotide sequence ID" value="NZ_CP022132.1"/>
</dbReference>
<feature type="transmembrane region" description="Helical" evidence="1">
    <location>
        <begin position="117"/>
        <end position="134"/>
    </location>
</feature>
<name>A0ABM6M0L8_9GAMM</name>
<keyword evidence="1" id="KW-1133">Transmembrane helix</keyword>
<feature type="transmembrane region" description="Helical" evidence="1">
    <location>
        <begin position="6"/>
        <end position="22"/>
    </location>
</feature>
<keyword evidence="1" id="KW-0472">Membrane</keyword>
<evidence type="ECO:0000256" key="1">
    <source>
        <dbReference type="SAM" id="Phobius"/>
    </source>
</evidence>
<feature type="transmembrane region" description="Helical" evidence="1">
    <location>
        <begin position="29"/>
        <end position="46"/>
    </location>
</feature>
<feature type="transmembrane region" description="Helical" evidence="1">
    <location>
        <begin position="86"/>
        <end position="105"/>
    </location>
</feature>
<feature type="transmembrane region" description="Helical" evidence="1">
    <location>
        <begin position="52"/>
        <end position="79"/>
    </location>
</feature>
<reference evidence="2 3" key="1">
    <citation type="submission" date="2017-06" db="EMBL/GenBank/DDBJ databases">
        <title>Complete genome of Francisella halioticida.</title>
        <authorList>
            <person name="Sjodin A."/>
        </authorList>
    </citation>
    <scope>NUCLEOTIDE SEQUENCE [LARGE SCALE GENOMIC DNA]</scope>
    <source>
        <strain evidence="2 3">DSM 23729</strain>
    </source>
</reference>
<dbReference type="EMBL" id="CP022132">
    <property type="protein sequence ID" value="ASG68455.1"/>
    <property type="molecule type" value="Genomic_DNA"/>
</dbReference>
<keyword evidence="1" id="KW-0812">Transmembrane</keyword>
<proteinExistence type="predicted"/>
<organism evidence="2 3">
    <name type="scientific">Francisella halioticida</name>
    <dbReference type="NCBI Taxonomy" id="549298"/>
    <lineage>
        <taxon>Bacteria</taxon>
        <taxon>Pseudomonadati</taxon>
        <taxon>Pseudomonadota</taxon>
        <taxon>Gammaproteobacteria</taxon>
        <taxon>Thiotrichales</taxon>
        <taxon>Francisellaceae</taxon>
        <taxon>Francisella</taxon>
    </lineage>
</organism>
<feature type="transmembrane region" description="Helical" evidence="1">
    <location>
        <begin position="141"/>
        <end position="160"/>
    </location>
</feature>
<evidence type="ECO:0000313" key="2">
    <source>
        <dbReference type="EMBL" id="ASG68455.1"/>
    </source>
</evidence>
<accession>A0ABM6M0L8</accession>
<dbReference type="Proteomes" id="UP000249910">
    <property type="component" value="Chromosome"/>
</dbReference>
<sequence length="202" mass="23576">MLNYYNLLVANIFTIYIFLRLFGFLQKKILLIIVIVLLALNLINVTSNNETIYYFIIGVTSYFSFSSFLFLVSIIASIFINNKTTIFPYTSLAFLPIMIIFYGLFFVSSYKLYDFGFNPYIVTPFIFIYGLALLSISKRFILFNTIIVLSSAMLLTHILQVNIWNYLLDPTLLIICIIEVIRSLITHLSHRKQKSNIKIEYY</sequence>
<keyword evidence="3" id="KW-1185">Reference proteome</keyword>
<feature type="transmembrane region" description="Helical" evidence="1">
    <location>
        <begin position="166"/>
        <end position="185"/>
    </location>
</feature>
<gene>
    <name evidence="2" type="ORF">CDV26_08665</name>
</gene>